<organism evidence="4 5">
    <name type="scientific">Clostridium cavendishii DSM 21758</name>
    <dbReference type="NCBI Taxonomy" id="1121302"/>
    <lineage>
        <taxon>Bacteria</taxon>
        <taxon>Bacillati</taxon>
        <taxon>Bacillota</taxon>
        <taxon>Clostridia</taxon>
        <taxon>Eubacteriales</taxon>
        <taxon>Clostridiaceae</taxon>
        <taxon>Clostridium</taxon>
    </lineage>
</organism>
<keyword evidence="2" id="KW-0472">Membrane</keyword>
<dbReference type="PANTHER" id="PTHR34978">
    <property type="entry name" value="POSSIBLE SENSOR-TRANSDUCER PROTEIN BLAR"/>
    <property type="match status" value="1"/>
</dbReference>
<evidence type="ECO:0000256" key="2">
    <source>
        <dbReference type="SAM" id="Phobius"/>
    </source>
</evidence>
<evidence type="ECO:0000313" key="4">
    <source>
        <dbReference type="EMBL" id="SHJ41613.1"/>
    </source>
</evidence>
<keyword evidence="5" id="KW-1185">Reference proteome</keyword>
<accession>A0A1M6J4L9</accession>
<evidence type="ECO:0000259" key="3">
    <source>
        <dbReference type="Pfam" id="PF05569"/>
    </source>
</evidence>
<dbReference type="Pfam" id="PF05569">
    <property type="entry name" value="Peptidase_M56"/>
    <property type="match status" value="1"/>
</dbReference>
<name>A0A1M6J4L9_9CLOT</name>
<dbReference type="EMBL" id="FQZB01000008">
    <property type="protein sequence ID" value="SHJ41613.1"/>
    <property type="molecule type" value="Genomic_DNA"/>
</dbReference>
<dbReference type="OrthoDB" id="9762883at2"/>
<feature type="transmembrane region" description="Helical" evidence="2">
    <location>
        <begin position="239"/>
        <end position="264"/>
    </location>
</feature>
<dbReference type="CDD" id="cd07341">
    <property type="entry name" value="M56_BlaR1_MecR1_like"/>
    <property type="match status" value="1"/>
</dbReference>
<feature type="transmembrane region" description="Helical" evidence="2">
    <location>
        <begin position="6"/>
        <end position="30"/>
    </location>
</feature>
<sequence>MLQVIFNFITNISVTAALVALIVIVIKLLFKNKLPASWHYYVWLLIIIRLIVPVSFSSSFSIFNLDYNKHVSTISNKPVFKEVKDEISNINKSGDQPTTINNANSEDTKEKYKEIIKSKSIFIKFFKGANLFAITWLIIGLSLLSYIVFSYVIFLHKIKAYCKESDDELLPILQVVKDELKIKRSIPIYFTNLINTPCIISVIKPKILIPKDYKNTVSNNEFKYIFLHELIHYNKKDLIFNWVFTLVVIMHWFNPIVWLCFFLMKKDCELCCDFFAMKHLKQNERIEYGEILIKLAEFCSNNRKELTTPGMASIVNKNALKRRIIMIPRFQNTRKRTICLIILVTVATLLILLTDKKVTQSGISDKQIARASELYDDELKEALKEDKKPSNANIDIKDKTKKSIKIKDEKPNTDTNKADLKEDNKISNNDDSNTNKSSQNMFYSNGKLGFIMRFPSEWKDKYVIEEQNKDYPYGVKVYFKSKNSDKKECIFYITEKNDDIDEENVENVSKRINNTFEARDIRYIIGRNKGEGPTKNSPDFKEFNKMVGEAENVIETLEILR</sequence>
<feature type="region of interest" description="Disordered" evidence="1">
    <location>
        <begin position="405"/>
        <end position="439"/>
    </location>
</feature>
<evidence type="ECO:0000256" key="1">
    <source>
        <dbReference type="SAM" id="MobiDB-lite"/>
    </source>
</evidence>
<feature type="compositionally biased region" description="Basic and acidic residues" evidence="1">
    <location>
        <begin position="405"/>
        <end position="425"/>
    </location>
</feature>
<feature type="domain" description="Peptidase M56" evidence="3">
    <location>
        <begin position="8"/>
        <end position="327"/>
    </location>
</feature>
<feature type="transmembrane region" description="Helical" evidence="2">
    <location>
        <begin position="131"/>
        <end position="154"/>
    </location>
</feature>
<reference evidence="4 5" key="1">
    <citation type="submission" date="2016-11" db="EMBL/GenBank/DDBJ databases">
        <authorList>
            <person name="Jaros S."/>
            <person name="Januszkiewicz K."/>
            <person name="Wedrychowicz H."/>
        </authorList>
    </citation>
    <scope>NUCLEOTIDE SEQUENCE [LARGE SCALE GENOMIC DNA]</scope>
    <source>
        <strain evidence="4 5">DSM 21758</strain>
    </source>
</reference>
<keyword evidence="2" id="KW-1133">Transmembrane helix</keyword>
<feature type="transmembrane region" description="Helical" evidence="2">
    <location>
        <begin position="186"/>
        <end position="203"/>
    </location>
</feature>
<protein>
    <submittedName>
        <fullName evidence="4">Bla regulator protein blaR1</fullName>
    </submittedName>
</protein>
<feature type="compositionally biased region" description="Low complexity" evidence="1">
    <location>
        <begin position="426"/>
        <end position="439"/>
    </location>
</feature>
<proteinExistence type="predicted"/>
<keyword evidence="2" id="KW-0812">Transmembrane</keyword>
<dbReference type="STRING" id="1121302.SAMN02745163_01912"/>
<dbReference type="PANTHER" id="PTHR34978:SF3">
    <property type="entry name" value="SLR0241 PROTEIN"/>
    <property type="match status" value="1"/>
</dbReference>
<dbReference type="InterPro" id="IPR052173">
    <property type="entry name" value="Beta-lactam_resp_regulator"/>
</dbReference>
<dbReference type="AlphaFoldDB" id="A0A1M6J4L9"/>
<dbReference type="InterPro" id="IPR008756">
    <property type="entry name" value="Peptidase_M56"/>
</dbReference>
<evidence type="ECO:0000313" key="5">
    <source>
        <dbReference type="Proteomes" id="UP000184310"/>
    </source>
</evidence>
<gene>
    <name evidence="4" type="ORF">SAMN02745163_01912</name>
</gene>
<feature type="transmembrane region" description="Helical" evidence="2">
    <location>
        <begin position="337"/>
        <end position="354"/>
    </location>
</feature>
<dbReference type="RefSeq" id="WP_072986449.1">
    <property type="nucleotide sequence ID" value="NZ_FQZB01000008.1"/>
</dbReference>
<feature type="transmembrane region" description="Helical" evidence="2">
    <location>
        <begin position="42"/>
        <end position="63"/>
    </location>
</feature>
<dbReference type="Proteomes" id="UP000184310">
    <property type="component" value="Unassembled WGS sequence"/>
</dbReference>